<feature type="transmembrane region" description="Helical" evidence="9">
    <location>
        <begin position="279"/>
        <end position="296"/>
    </location>
</feature>
<name>A0A1H7NCB0_STRJI</name>
<dbReference type="PANTHER" id="PTHR33908">
    <property type="entry name" value="MANNOSYLTRANSFERASE YKCB-RELATED"/>
    <property type="match status" value="1"/>
</dbReference>
<dbReference type="eggNOG" id="COG1807">
    <property type="taxonomic scope" value="Bacteria"/>
</dbReference>
<sequence length="676" mass="71060">MVALTVAAWLVVLAVGLLVALAVGFRSRGELFTAALGAALLTVTVSEKALLLVGWFRPVPLLLTLVGCLATTVATLRLLPGARERAAAGTALLRAPARWRGPLRAPLVWTVSAATATVCGFEAVLAVRLPPRDIDSLWYHLVSVAGWVRTGGLAAPIDHLSPVRAVGWTVVSDSYPRDTELVGAFLSVFTHDTSLVALTQLPFAVLLLLAVYALSRRLGAARGTAWCAACVVLLTPVVVAQLGMAYNDIARAAVPVAAWSVLLAACGPVARASGDGSPAPARLLVFAGALFGLGLGIKPANAYLLAAALPVALWLCRRRHPLRAGLLVAGPAALVGGFWYVLAWRAWGSPFWPLQLGPFQGPMTMYDLVDTYLPRAWRGAAPPVQVFLSWWDAFDAMDRPHWYVANTGLLGLGWLLVLFPAAVVLLARAVRVPRLRLAAFGVVLPLLLGTLATPGAWYARYTIPLVAAGAVAFAVLCGRPADEKSDAGGSDAAGSGAAGSGRRSGSRSRALHRAAVAVSATAVTVAACAGLVSGFRWSTYRTIEDPAQLDAVATARLAAAPSQDRARAGIWAGDAPVRALPDNAVIGFCDEDVPENWFPMLLIGPHYQRRLLDLGHCGSPAGAVARLGRQRVGYLYTTCSSRFGRRVDAAADLLTPVAPRNSTDCGLRLHVPAHAD</sequence>
<reference evidence="11" key="1">
    <citation type="submission" date="2016-10" db="EMBL/GenBank/DDBJ databases">
        <authorList>
            <person name="Varghese N."/>
        </authorList>
    </citation>
    <scope>NUCLEOTIDE SEQUENCE [LARGE SCALE GENOMIC DNA]</scope>
    <source>
        <strain evidence="11">DSM 45096 / BCRC 16803 / CGMCC 4.1857 / CIP 109030 / JCM 12277 / KCTC 19219 / NBRC 100920 / 33214</strain>
    </source>
</reference>
<proteinExistence type="predicted"/>
<evidence type="ECO:0000313" key="10">
    <source>
        <dbReference type="EMBL" id="SEL20547.1"/>
    </source>
</evidence>
<dbReference type="AlphaFoldDB" id="A0A1H7NCB0"/>
<keyword evidence="3" id="KW-0328">Glycosyltransferase</keyword>
<protein>
    <recommendedName>
        <fullName evidence="12">Dolichyl-phosphate-mannose-protein mannosyltransferase</fullName>
    </recommendedName>
</protein>
<evidence type="ECO:0000256" key="5">
    <source>
        <dbReference type="ARBA" id="ARBA00022692"/>
    </source>
</evidence>
<feature type="transmembrane region" description="Helical" evidence="9">
    <location>
        <begin position="107"/>
        <end position="129"/>
    </location>
</feature>
<keyword evidence="5 9" id="KW-0812">Transmembrane</keyword>
<evidence type="ECO:0000256" key="7">
    <source>
        <dbReference type="ARBA" id="ARBA00023136"/>
    </source>
</evidence>
<evidence type="ECO:0000256" key="4">
    <source>
        <dbReference type="ARBA" id="ARBA00022679"/>
    </source>
</evidence>
<dbReference type="EMBL" id="FOAZ01000006">
    <property type="protein sequence ID" value="SEL20547.1"/>
    <property type="molecule type" value="Genomic_DNA"/>
</dbReference>
<dbReference type="GO" id="GO:0016763">
    <property type="term" value="F:pentosyltransferase activity"/>
    <property type="evidence" value="ECO:0007669"/>
    <property type="project" value="TreeGrafter"/>
</dbReference>
<keyword evidence="6 9" id="KW-1133">Transmembrane helix</keyword>
<dbReference type="RefSeq" id="WP_042451147.1">
    <property type="nucleotide sequence ID" value="NZ_BBPN01000021.1"/>
</dbReference>
<feature type="transmembrane region" description="Helical" evidence="9">
    <location>
        <begin position="61"/>
        <end position="79"/>
    </location>
</feature>
<dbReference type="Proteomes" id="UP000183015">
    <property type="component" value="Unassembled WGS sequence"/>
</dbReference>
<feature type="region of interest" description="Disordered" evidence="8">
    <location>
        <begin position="483"/>
        <end position="506"/>
    </location>
</feature>
<keyword evidence="7 9" id="KW-0472">Membrane</keyword>
<accession>A0A1H7NCB0</accession>
<dbReference type="GO" id="GO:0005886">
    <property type="term" value="C:plasma membrane"/>
    <property type="evidence" value="ECO:0007669"/>
    <property type="project" value="UniProtKB-SubCell"/>
</dbReference>
<feature type="compositionally biased region" description="Low complexity" evidence="8">
    <location>
        <begin position="487"/>
        <end position="503"/>
    </location>
</feature>
<feature type="transmembrane region" description="Helical" evidence="9">
    <location>
        <begin position="510"/>
        <end position="532"/>
    </location>
</feature>
<feature type="transmembrane region" description="Helical" evidence="9">
    <location>
        <begin position="226"/>
        <end position="246"/>
    </location>
</feature>
<dbReference type="PANTHER" id="PTHR33908:SF11">
    <property type="entry name" value="MEMBRANE PROTEIN"/>
    <property type="match status" value="1"/>
</dbReference>
<dbReference type="InterPro" id="IPR050297">
    <property type="entry name" value="LipidA_mod_glycosyltrf_83"/>
</dbReference>
<feature type="transmembrane region" description="Helical" evidence="9">
    <location>
        <begin position="195"/>
        <end position="214"/>
    </location>
</feature>
<evidence type="ECO:0000256" key="2">
    <source>
        <dbReference type="ARBA" id="ARBA00022475"/>
    </source>
</evidence>
<gene>
    <name evidence="10" type="ORF">SAMN05414137_106290</name>
</gene>
<feature type="transmembrane region" description="Helical" evidence="9">
    <location>
        <begin position="32"/>
        <end position="55"/>
    </location>
</feature>
<evidence type="ECO:0000256" key="9">
    <source>
        <dbReference type="SAM" id="Phobius"/>
    </source>
</evidence>
<evidence type="ECO:0000256" key="6">
    <source>
        <dbReference type="ARBA" id="ARBA00022989"/>
    </source>
</evidence>
<organism evidence="10 11">
    <name type="scientific">Streptacidiphilus jiangxiensis</name>
    <dbReference type="NCBI Taxonomy" id="235985"/>
    <lineage>
        <taxon>Bacteria</taxon>
        <taxon>Bacillati</taxon>
        <taxon>Actinomycetota</taxon>
        <taxon>Actinomycetes</taxon>
        <taxon>Kitasatosporales</taxon>
        <taxon>Streptomycetaceae</taxon>
        <taxon>Streptacidiphilus</taxon>
    </lineage>
</organism>
<keyword evidence="2" id="KW-1003">Cell membrane</keyword>
<evidence type="ECO:0008006" key="12">
    <source>
        <dbReference type="Google" id="ProtNLM"/>
    </source>
</evidence>
<keyword evidence="11" id="KW-1185">Reference proteome</keyword>
<feature type="transmembrane region" description="Helical" evidence="9">
    <location>
        <begin position="402"/>
        <end position="427"/>
    </location>
</feature>
<dbReference type="OrthoDB" id="5173339at2"/>
<feature type="transmembrane region" description="Helical" evidence="9">
    <location>
        <begin position="434"/>
        <end position="452"/>
    </location>
</feature>
<dbReference type="GO" id="GO:0009103">
    <property type="term" value="P:lipopolysaccharide biosynthetic process"/>
    <property type="evidence" value="ECO:0007669"/>
    <property type="project" value="UniProtKB-ARBA"/>
</dbReference>
<feature type="transmembrane region" description="Helical" evidence="9">
    <location>
        <begin position="6"/>
        <end position="25"/>
    </location>
</feature>
<comment type="subcellular location">
    <subcellularLocation>
        <location evidence="1">Cell membrane</location>
        <topology evidence="1">Multi-pass membrane protein</topology>
    </subcellularLocation>
</comment>
<evidence type="ECO:0000313" key="11">
    <source>
        <dbReference type="Proteomes" id="UP000183015"/>
    </source>
</evidence>
<keyword evidence="4" id="KW-0808">Transferase</keyword>
<evidence type="ECO:0000256" key="1">
    <source>
        <dbReference type="ARBA" id="ARBA00004651"/>
    </source>
</evidence>
<evidence type="ECO:0000256" key="3">
    <source>
        <dbReference type="ARBA" id="ARBA00022676"/>
    </source>
</evidence>
<feature type="transmembrane region" description="Helical" evidence="9">
    <location>
        <begin position="324"/>
        <end position="347"/>
    </location>
</feature>
<evidence type="ECO:0000256" key="8">
    <source>
        <dbReference type="SAM" id="MobiDB-lite"/>
    </source>
</evidence>